<dbReference type="RefSeq" id="WP_114834609.1">
    <property type="nucleotide sequence ID" value="NZ_LR699115.1"/>
</dbReference>
<dbReference type="Proteomes" id="UP000254720">
    <property type="component" value="Unassembled WGS sequence"/>
</dbReference>
<dbReference type="InterPro" id="IPR029063">
    <property type="entry name" value="SAM-dependent_MTases_sf"/>
</dbReference>
<keyword evidence="2" id="KW-1185">Reference proteome</keyword>
<gene>
    <name evidence="1" type="ORF">C8D86_1148</name>
</gene>
<evidence type="ECO:0000313" key="2">
    <source>
        <dbReference type="Proteomes" id="UP000254720"/>
    </source>
</evidence>
<accession>A0A370GH94</accession>
<dbReference type="Gene3D" id="3.40.50.150">
    <property type="entry name" value="Vaccinia Virus protein VP39"/>
    <property type="match status" value="1"/>
</dbReference>
<dbReference type="AlphaFoldDB" id="A0A370GH94"/>
<evidence type="ECO:0000313" key="1">
    <source>
        <dbReference type="EMBL" id="RDI42539.1"/>
    </source>
</evidence>
<proteinExistence type="predicted"/>
<organism evidence="1 2">
    <name type="scientific">Aquicella lusitana</name>
    <dbReference type="NCBI Taxonomy" id="254246"/>
    <lineage>
        <taxon>Bacteria</taxon>
        <taxon>Pseudomonadati</taxon>
        <taxon>Pseudomonadota</taxon>
        <taxon>Gammaproteobacteria</taxon>
        <taxon>Legionellales</taxon>
        <taxon>Coxiellaceae</taxon>
        <taxon>Aquicella</taxon>
    </lineage>
</organism>
<dbReference type="SUPFAM" id="SSF53335">
    <property type="entry name" value="S-adenosyl-L-methionine-dependent methyltransferases"/>
    <property type="match status" value="1"/>
</dbReference>
<name>A0A370GH94_9COXI</name>
<protein>
    <submittedName>
        <fullName evidence="1">Uncharacterized protein</fullName>
    </submittedName>
</protein>
<comment type="caution">
    <text evidence="1">The sequence shown here is derived from an EMBL/GenBank/DDBJ whole genome shotgun (WGS) entry which is preliminary data.</text>
</comment>
<sequence length="222" mass="25805">MKSHEAYRGIYSQYLKQNQSRFFDVNINEIMADFEERIQSFKFDRKGIKEKPVVLDLGCYDFPHYYAMYDYFENFTYIGVETHLPKEIKAIVELIQEKYGNFHLLKMDIADQEKLKNKLAELTGHSKADVILVEQLAVRDEANSKETDQLLKNVIQHLAPAILSESGVLHLEAASSHQIETIKKWLDDEQTRGLYDYTKNGDNFLCWRAGMGKVKVADFNPL</sequence>
<dbReference type="EMBL" id="QQAX01000014">
    <property type="protein sequence ID" value="RDI42539.1"/>
    <property type="molecule type" value="Genomic_DNA"/>
</dbReference>
<reference evidence="1 2" key="1">
    <citation type="submission" date="2018-07" db="EMBL/GenBank/DDBJ databases">
        <title>Genomic Encyclopedia of Type Strains, Phase IV (KMG-IV): sequencing the most valuable type-strain genomes for metagenomic binning, comparative biology and taxonomic classification.</title>
        <authorList>
            <person name="Goeker M."/>
        </authorList>
    </citation>
    <scope>NUCLEOTIDE SEQUENCE [LARGE SCALE GENOMIC DNA]</scope>
    <source>
        <strain evidence="1 2">DSM 16500</strain>
    </source>
</reference>